<accession>A0A382ZC03</accession>
<dbReference type="InterPro" id="IPR035956">
    <property type="entry name" value="RimP_N_sf"/>
</dbReference>
<keyword evidence="2" id="KW-0690">Ribosome biogenesis</keyword>
<protein>
    <recommendedName>
        <fullName evidence="3">Ribosome maturation factor RimP N-terminal domain-containing protein</fullName>
    </recommendedName>
</protein>
<dbReference type="EMBL" id="UINC01182412">
    <property type="protein sequence ID" value="SVD92615.1"/>
    <property type="molecule type" value="Genomic_DNA"/>
</dbReference>
<dbReference type="Gene3D" id="3.30.300.70">
    <property type="entry name" value="RimP-like superfamily, N-terminal"/>
    <property type="match status" value="1"/>
</dbReference>
<dbReference type="AlphaFoldDB" id="A0A382ZC03"/>
<evidence type="ECO:0000259" key="3">
    <source>
        <dbReference type="Pfam" id="PF02576"/>
    </source>
</evidence>
<sequence length="136" mass="15239">MFFGHLSGFKKTSMRALIWVCRLNGEWGRVSRSFLFLEVVCLENMDQFGTSVSELVIPLLEDLGFELVDVELDNSGSGKTVRLLIHKSQGVTLDDCQQVIKSTRPILDVCGLIKHNWDLEVASPGLDRPIVTKADF</sequence>
<evidence type="ECO:0000256" key="1">
    <source>
        <dbReference type="ARBA" id="ARBA00022490"/>
    </source>
</evidence>
<gene>
    <name evidence="4" type="ORF">METZ01_LOCUS445469</name>
</gene>
<evidence type="ECO:0000313" key="4">
    <source>
        <dbReference type="EMBL" id="SVD92615.1"/>
    </source>
</evidence>
<dbReference type="Pfam" id="PF02576">
    <property type="entry name" value="RimP_N"/>
    <property type="match status" value="1"/>
</dbReference>
<dbReference type="SUPFAM" id="SSF75420">
    <property type="entry name" value="YhbC-like, N-terminal domain"/>
    <property type="match status" value="1"/>
</dbReference>
<proteinExistence type="predicted"/>
<feature type="domain" description="Ribosome maturation factor RimP N-terminal" evidence="3">
    <location>
        <begin position="56"/>
        <end position="127"/>
    </location>
</feature>
<feature type="non-terminal residue" evidence="4">
    <location>
        <position position="136"/>
    </location>
</feature>
<dbReference type="InterPro" id="IPR003728">
    <property type="entry name" value="Ribosome_maturation_RimP"/>
</dbReference>
<keyword evidence="1" id="KW-0963">Cytoplasm</keyword>
<dbReference type="GO" id="GO:0005829">
    <property type="term" value="C:cytosol"/>
    <property type="evidence" value="ECO:0007669"/>
    <property type="project" value="TreeGrafter"/>
</dbReference>
<dbReference type="PANTHER" id="PTHR33867:SF1">
    <property type="entry name" value="RIBOSOME MATURATION FACTOR RIMP"/>
    <property type="match status" value="1"/>
</dbReference>
<name>A0A382ZC03_9ZZZZ</name>
<reference evidence="4" key="1">
    <citation type="submission" date="2018-05" db="EMBL/GenBank/DDBJ databases">
        <authorList>
            <person name="Lanie J.A."/>
            <person name="Ng W.-L."/>
            <person name="Kazmierczak K.M."/>
            <person name="Andrzejewski T.M."/>
            <person name="Davidsen T.M."/>
            <person name="Wayne K.J."/>
            <person name="Tettelin H."/>
            <person name="Glass J.I."/>
            <person name="Rusch D."/>
            <person name="Podicherti R."/>
            <person name="Tsui H.-C.T."/>
            <person name="Winkler M.E."/>
        </authorList>
    </citation>
    <scope>NUCLEOTIDE SEQUENCE</scope>
</reference>
<dbReference type="PANTHER" id="PTHR33867">
    <property type="entry name" value="RIBOSOME MATURATION FACTOR RIMP"/>
    <property type="match status" value="1"/>
</dbReference>
<organism evidence="4">
    <name type="scientific">marine metagenome</name>
    <dbReference type="NCBI Taxonomy" id="408172"/>
    <lineage>
        <taxon>unclassified sequences</taxon>
        <taxon>metagenomes</taxon>
        <taxon>ecological metagenomes</taxon>
    </lineage>
</organism>
<evidence type="ECO:0000256" key="2">
    <source>
        <dbReference type="ARBA" id="ARBA00022517"/>
    </source>
</evidence>
<dbReference type="GO" id="GO:0006412">
    <property type="term" value="P:translation"/>
    <property type="evidence" value="ECO:0007669"/>
    <property type="project" value="TreeGrafter"/>
</dbReference>
<dbReference type="InterPro" id="IPR028989">
    <property type="entry name" value="RimP_N"/>
</dbReference>
<dbReference type="GO" id="GO:0000028">
    <property type="term" value="P:ribosomal small subunit assembly"/>
    <property type="evidence" value="ECO:0007669"/>
    <property type="project" value="TreeGrafter"/>
</dbReference>